<dbReference type="InterPro" id="IPR003034">
    <property type="entry name" value="SAP_dom"/>
</dbReference>
<dbReference type="InterPro" id="IPR012337">
    <property type="entry name" value="RNaseH-like_sf"/>
</dbReference>
<organism evidence="3 4">
    <name type="scientific">Hyaloscypha hepaticicola</name>
    <dbReference type="NCBI Taxonomy" id="2082293"/>
    <lineage>
        <taxon>Eukaryota</taxon>
        <taxon>Fungi</taxon>
        <taxon>Dikarya</taxon>
        <taxon>Ascomycota</taxon>
        <taxon>Pezizomycotina</taxon>
        <taxon>Leotiomycetes</taxon>
        <taxon>Helotiales</taxon>
        <taxon>Hyaloscyphaceae</taxon>
        <taxon>Hyaloscypha</taxon>
    </lineage>
</organism>
<dbReference type="Pfam" id="PF09159">
    <property type="entry name" value="Ydc2-catalyt"/>
    <property type="match status" value="1"/>
</dbReference>
<dbReference type="SUPFAM" id="SSF53098">
    <property type="entry name" value="Ribonuclease H-like"/>
    <property type="match status" value="1"/>
</dbReference>
<dbReference type="OrthoDB" id="5552842at2759"/>
<reference evidence="3 4" key="1">
    <citation type="submission" date="2016-05" db="EMBL/GenBank/DDBJ databases">
        <title>A degradative enzymes factory behind the ericoid mycorrhizal symbiosis.</title>
        <authorList>
            <consortium name="DOE Joint Genome Institute"/>
            <person name="Martino E."/>
            <person name="Morin E."/>
            <person name="Grelet G."/>
            <person name="Kuo A."/>
            <person name="Kohler A."/>
            <person name="Daghino S."/>
            <person name="Barry K."/>
            <person name="Choi C."/>
            <person name="Cichocki N."/>
            <person name="Clum A."/>
            <person name="Copeland A."/>
            <person name="Hainaut M."/>
            <person name="Haridas S."/>
            <person name="Labutti K."/>
            <person name="Lindquist E."/>
            <person name="Lipzen A."/>
            <person name="Khouja H.-R."/>
            <person name="Murat C."/>
            <person name="Ohm R."/>
            <person name="Olson A."/>
            <person name="Spatafora J."/>
            <person name="Veneault-Fourrey C."/>
            <person name="Henrissat B."/>
            <person name="Grigoriev I."/>
            <person name="Martin F."/>
            <person name="Perotto S."/>
        </authorList>
    </citation>
    <scope>NUCLEOTIDE SEQUENCE [LARGE SCALE GENOMIC DNA]</scope>
    <source>
        <strain evidence="3 4">UAMH 7357</strain>
    </source>
</reference>
<dbReference type="GO" id="GO:0000403">
    <property type="term" value="F:Y-form DNA binding"/>
    <property type="evidence" value="ECO:0007669"/>
    <property type="project" value="TreeGrafter"/>
</dbReference>
<evidence type="ECO:0000256" key="1">
    <source>
        <dbReference type="SAM" id="MobiDB-lite"/>
    </source>
</evidence>
<dbReference type="InterPro" id="IPR036397">
    <property type="entry name" value="RNaseH_sf"/>
</dbReference>
<dbReference type="STRING" id="1745343.A0A2J6QLY5"/>
<dbReference type="CDD" id="cd16963">
    <property type="entry name" value="CCE1"/>
    <property type="match status" value="1"/>
</dbReference>
<dbReference type="Proteomes" id="UP000235672">
    <property type="component" value="Unassembled WGS sequence"/>
</dbReference>
<feature type="domain" description="SAP" evidence="2">
    <location>
        <begin position="6"/>
        <end position="40"/>
    </location>
</feature>
<dbReference type="EMBL" id="KZ613466">
    <property type="protein sequence ID" value="PMD27288.1"/>
    <property type="molecule type" value="Genomic_DNA"/>
</dbReference>
<dbReference type="Gene3D" id="3.30.420.10">
    <property type="entry name" value="Ribonuclease H-like superfamily/Ribonuclease H"/>
    <property type="match status" value="1"/>
</dbReference>
<dbReference type="GO" id="GO:0070336">
    <property type="term" value="F:flap-structured DNA binding"/>
    <property type="evidence" value="ECO:0007669"/>
    <property type="project" value="TreeGrafter"/>
</dbReference>
<dbReference type="GO" id="GO:0000402">
    <property type="term" value="F:crossed form four-way junction DNA binding"/>
    <property type="evidence" value="ECO:0007669"/>
    <property type="project" value="TreeGrafter"/>
</dbReference>
<feature type="region of interest" description="Disordered" evidence="1">
    <location>
        <begin position="309"/>
        <end position="337"/>
    </location>
</feature>
<protein>
    <submittedName>
        <fullName evidence="3">Mitochondrial putative cruciform cutting endonuclease 1</fullName>
    </submittedName>
</protein>
<keyword evidence="3" id="KW-0540">Nuclease</keyword>
<sequence length="337" mass="37866">MALNLPTTLKLAELRLLAFKCGISTSGTKPILIARLQDEITRTPRQQPSPLRILSIDMGIRNLAYCLIDVPKSSPKRLPSIRAWHRLAVSTRPEELEAKPDDGVETIPVKEVFNPATLSSAACTLLRKKLLLENPTHILIERQRFRSMGSRNILEWTVRVNMFESILYAVLCTLKGEEVWNGEVQAIAPGKVGPFWVGEEIGGAESKKERKSKSAKIRNKGAKIDLVRSWLESDGMVRLGNKAVENMARRYREKWERSPGGRKKGEADGEGKMGKLDDLADCLLQGMAWIEWEENKRKALEHGVQALLDPEAMVKESPLTKKTVRRSRSVKTPVSQK</sequence>
<gene>
    <name evidence="3" type="ORF">NA56DRAFT_743622</name>
</gene>
<dbReference type="PROSITE" id="PS50800">
    <property type="entry name" value="SAP"/>
    <property type="match status" value="1"/>
</dbReference>
<dbReference type="InterPro" id="IPR039197">
    <property type="entry name" value="Mrs1/Cce1"/>
</dbReference>
<accession>A0A2J6QLY5</accession>
<dbReference type="PANTHER" id="PTHR28072:SF1">
    <property type="entry name" value="CRUCIFORM CUTTING ENDONUCLEASE 1, MITOCHONDRIAL-RELATED"/>
    <property type="match status" value="1"/>
</dbReference>
<evidence type="ECO:0000259" key="2">
    <source>
        <dbReference type="PROSITE" id="PS50800"/>
    </source>
</evidence>
<name>A0A2J6QLY5_9HELO</name>
<keyword evidence="3" id="KW-0255">Endonuclease</keyword>
<keyword evidence="4" id="KW-1185">Reference proteome</keyword>
<dbReference type="PANTHER" id="PTHR28072">
    <property type="entry name" value="CRUCIFORM CUTTING ENDONUCLEASE 1, MITOCHONDRIAL-RELATED"/>
    <property type="match status" value="1"/>
</dbReference>
<dbReference type="AlphaFoldDB" id="A0A2J6QLY5"/>
<keyword evidence="3" id="KW-0378">Hydrolase</keyword>
<proteinExistence type="predicted"/>
<dbReference type="GO" id="GO:0005739">
    <property type="term" value="C:mitochondrion"/>
    <property type="evidence" value="ECO:0007669"/>
    <property type="project" value="TreeGrafter"/>
</dbReference>
<evidence type="ECO:0000313" key="4">
    <source>
        <dbReference type="Proteomes" id="UP000235672"/>
    </source>
</evidence>
<dbReference type="InterPro" id="IPR015242">
    <property type="entry name" value="Ydc2_cat"/>
</dbReference>
<evidence type="ECO:0000313" key="3">
    <source>
        <dbReference type="EMBL" id="PMD27288.1"/>
    </source>
</evidence>
<dbReference type="GO" id="GO:0004520">
    <property type="term" value="F:DNA endonuclease activity"/>
    <property type="evidence" value="ECO:0007669"/>
    <property type="project" value="TreeGrafter"/>
</dbReference>